<dbReference type="RefSeq" id="WP_157470466.1">
    <property type="nucleotide sequence ID" value="NZ_CP012040.1"/>
</dbReference>
<dbReference type="Proteomes" id="UP000036520">
    <property type="component" value="Chromosome"/>
</dbReference>
<dbReference type="KEGG" id="camu:CA2015_2643"/>
<evidence type="ECO:0000313" key="3">
    <source>
        <dbReference type="Proteomes" id="UP000036520"/>
    </source>
</evidence>
<dbReference type="OrthoDB" id="6399109at2"/>
<keyword evidence="3" id="KW-1185">Reference proteome</keyword>
<reference evidence="2 3" key="1">
    <citation type="submission" date="2015-07" db="EMBL/GenBank/DDBJ databases">
        <authorList>
            <person name="Kim K.M."/>
        </authorList>
    </citation>
    <scope>NUCLEOTIDE SEQUENCE [LARGE SCALE GENOMIC DNA]</scope>
    <source>
        <strain evidence="2 3">KCTC 12363</strain>
    </source>
</reference>
<comment type="similarity">
    <text evidence="1">Belongs to the UPF0167 family.</text>
</comment>
<name>A0A0H4PGU8_9BACT</name>
<protein>
    <submittedName>
        <fullName evidence="2">Uncharacterized protein</fullName>
    </submittedName>
</protein>
<dbReference type="EMBL" id="CP012040">
    <property type="protein sequence ID" value="AKP52053.1"/>
    <property type="molecule type" value="Genomic_DNA"/>
</dbReference>
<dbReference type="AlphaFoldDB" id="A0A0H4PGU8"/>
<gene>
    <name evidence="2" type="ORF">CA2015_2643</name>
</gene>
<dbReference type="Pfam" id="PF03691">
    <property type="entry name" value="UPF0167"/>
    <property type="match status" value="1"/>
</dbReference>
<dbReference type="InterPro" id="IPR005363">
    <property type="entry name" value="UPF0167"/>
</dbReference>
<evidence type="ECO:0000313" key="2">
    <source>
        <dbReference type="EMBL" id="AKP52053.1"/>
    </source>
</evidence>
<evidence type="ECO:0000256" key="1">
    <source>
        <dbReference type="ARBA" id="ARBA00008525"/>
    </source>
</evidence>
<sequence>MSELQIDEIANQKTIELEKTTPHLVTWQDWSWPRVVGDYCKFIGYGSRPFYNSLATKATGEQLFKNSFYFNLMDDSDIYGPLITTDYQNYIIFLFNTLALNSTTVIFHPAV</sequence>
<organism evidence="2 3">
    <name type="scientific">Cyclobacterium amurskyense</name>
    <dbReference type="NCBI Taxonomy" id="320787"/>
    <lineage>
        <taxon>Bacteria</taxon>
        <taxon>Pseudomonadati</taxon>
        <taxon>Bacteroidota</taxon>
        <taxon>Cytophagia</taxon>
        <taxon>Cytophagales</taxon>
        <taxon>Cyclobacteriaceae</taxon>
        <taxon>Cyclobacterium</taxon>
    </lineage>
</organism>
<proteinExistence type="inferred from homology"/>
<accession>A0A0H4PGU8</accession>